<dbReference type="InterPro" id="IPR050832">
    <property type="entry name" value="Bact_Acetyltransf"/>
</dbReference>
<keyword evidence="2" id="KW-0012">Acyltransferase</keyword>
<feature type="domain" description="N-acetyltransferase" evidence="3">
    <location>
        <begin position="1"/>
        <end position="155"/>
    </location>
</feature>
<dbReference type="CDD" id="cd04301">
    <property type="entry name" value="NAT_SF"/>
    <property type="match status" value="1"/>
</dbReference>
<dbReference type="PANTHER" id="PTHR43877">
    <property type="entry name" value="AMINOALKYLPHOSPHONATE N-ACETYLTRANSFERASE-RELATED-RELATED"/>
    <property type="match status" value="1"/>
</dbReference>
<evidence type="ECO:0000313" key="5">
    <source>
        <dbReference type="Proteomes" id="UP000241895"/>
    </source>
</evidence>
<comment type="caution">
    <text evidence="4">The sequence shown here is derived from an EMBL/GenBank/DDBJ whole genome shotgun (WGS) entry which is preliminary data.</text>
</comment>
<dbReference type="InterPro" id="IPR016181">
    <property type="entry name" value="Acyl_CoA_acyltransferase"/>
</dbReference>
<accession>A0ABX5IVY9</accession>
<reference evidence="4 5" key="1">
    <citation type="submission" date="2018-03" db="EMBL/GenBank/DDBJ databases">
        <authorList>
            <person name="Zhou J."/>
            <person name="Li X."/>
            <person name="Xue M."/>
            <person name="Yin J."/>
        </authorList>
    </citation>
    <scope>NUCLEOTIDE SEQUENCE [LARGE SCALE GENOMIC DNA]</scope>
    <source>
        <strain evidence="4 5">SYSU ZJ2214</strain>
    </source>
</reference>
<evidence type="ECO:0000313" key="4">
    <source>
        <dbReference type="EMBL" id="PTL93312.1"/>
    </source>
</evidence>
<keyword evidence="5" id="KW-1185">Reference proteome</keyword>
<dbReference type="Gene3D" id="3.40.630.30">
    <property type="match status" value="1"/>
</dbReference>
<evidence type="ECO:0000256" key="2">
    <source>
        <dbReference type="ARBA" id="ARBA00023315"/>
    </source>
</evidence>
<dbReference type="PANTHER" id="PTHR43877:SF2">
    <property type="entry name" value="AMINOALKYLPHOSPHONATE N-ACETYLTRANSFERASE-RELATED"/>
    <property type="match status" value="1"/>
</dbReference>
<dbReference type="PROSITE" id="PS51186">
    <property type="entry name" value="GNAT"/>
    <property type="match status" value="1"/>
</dbReference>
<dbReference type="InterPro" id="IPR000182">
    <property type="entry name" value="GNAT_dom"/>
</dbReference>
<dbReference type="Pfam" id="PF00583">
    <property type="entry name" value="Acetyltransf_1"/>
    <property type="match status" value="1"/>
</dbReference>
<evidence type="ECO:0000259" key="3">
    <source>
        <dbReference type="PROSITE" id="PS51186"/>
    </source>
</evidence>
<keyword evidence="1" id="KW-0808">Transferase</keyword>
<dbReference type="Proteomes" id="UP000241895">
    <property type="component" value="Unassembled WGS sequence"/>
</dbReference>
<organism evidence="4 5">
    <name type="scientific">Halomonas litopenaei</name>
    <dbReference type="NCBI Taxonomy" id="2109328"/>
    <lineage>
        <taxon>Bacteria</taxon>
        <taxon>Pseudomonadati</taxon>
        <taxon>Pseudomonadota</taxon>
        <taxon>Gammaproteobacteria</taxon>
        <taxon>Oceanospirillales</taxon>
        <taxon>Halomonadaceae</taxon>
        <taxon>Halomonas</taxon>
    </lineage>
</organism>
<protein>
    <submittedName>
        <fullName evidence="4">GNAT family N-acetyltransferase</fullName>
    </submittedName>
</protein>
<name>A0ABX5IVY9_9GAMM</name>
<sequence length="155" mass="17305">MGVRRAERSDIDSLLRLSHQLGLVHFDNAPEAFVQPSDAEKDFLLSALDETARVFLVAEIDGDIVGFVTAKITRNESIPFLISSPICRVGTIVVDEASKGSGIGRMLMSHCDDWAKAQGAEQIRLEVMSFNEDAERFYKELGYKDQSKTLWKPVE</sequence>
<dbReference type="SUPFAM" id="SSF55729">
    <property type="entry name" value="Acyl-CoA N-acyltransferases (Nat)"/>
    <property type="match status" value="1"/>
</dbReference>
<proteinExistence type="predicted"/>
<gene>
    <name evidence="4" type="ORF">C6W88_14930</name>
</gene>
<dbReference type="EMBL" id="PXNS01000009">
    <property type="protein sequence ID" value="PTL93312.1"/>
    <property type="molecule type" value="Genomic_DNA"/>
</dbReference>
<evidence type="ECO:0000256" key="1">
    <source>
        <dbReference type="ARBA" id="ARBA00022679"/>
    </source>
</evidence>